<proteinExistence type="predicted"/>
<organism evidence="1 2">
    <name type="scientific">Ensete ventricosum</name>
    <name type="common">Abyssinian banana</name>
    <name type="synonym">Musa ensete</name>
    <dbReference type="NCBI Taxonomy" id="4639"/>
    <lineage>
        <taxon>Eukaryota</taxon>
        <taxon>Viridiplantae</taxon>
        <taxon>Streptophyta</taxon>
        <taxon>Embryophyta</taxon>
        <taxon>Tracheophyta</taxon>
        <taxon>Spermatophyta</taxon>
        <taxon>Magnoliopsida</taxon>
        <taxon>Liliopsida</taxon>
        <taxon>Zingiberales</taxon>
        <taxon>Musaceae</taxon>
        <taxon>Ensete</taxon>
    </lineage>
</organism>
<accession>A0A426Z152</accession>
<dbReference type="AlphaFoldDB" id="A0A426Z152"/>
<name>A0A426Z152_ENSVE</name>
<evidence type="ECO:0000313" key="1">
    <source>
        <dbReference type="EMBL" id="RRT57705.1"/>
    </source>
</evidence>
<sequence>MVTHRMRSTRCHDELSHFLGEAEGQRALGDSVIVAVIPLSNVPGDSKTTDALVAMRFFFNVDSTVITR</sequence>
<protein>
    <submittedName>
        <fullName evidence="1">Uncharacterized protein</fullName>
    </submittedName>
</protein>
<reference evidence="1 2" key="1">
    <citation type="journal article" date="2014" name="Agronomy (Basel)">
        <title>A Draft Genome Sequence for Ensete ventricosum, the Drought-Tolerant Tree Against Hunger.</title>
        <authorList>
            <person name="Harrison J."/>
            <person name="Moore K.A."/>
            <person name="Paszkiewicz K."/>
            <person name="Jones T."/>
            <person name="Grant M."/>
            <person name="Ambacheew D."/>
            <person name="Muzemil S."/>
            <person name="Studholme D.J."/>
        </authorList>
    </citation>
    <scope>NUCLEOTIDE SEQUENCE [LARGE SCALE GENOMIC DNA]</scope>
</reference>
<dbReference type="EMBL" id="AMZH03009034">
    <property type="protein sequence ID" value="RRT57705.1"/>
    <property type="molecule type" value="Genomic_DNA"/>
</dbReference>
<dbReference type="Proteomes" id="UP000287651">
    <property type="component" value="Unassembled WGS sequence"/>
</dbReference>
<evidence type="ECO:0000313" key="2">
    <source>
        <dbReference type="Proteomes" id="UP000287651"/>
    </source>
</evidence>
<comment type="caution">
    <text evidence="1">The sequence shown here is derived from an EMBL/GenBank/DDBJ whole genome shotgun (WGS) entry which is preliminary data.</text>
</comment>
<gene>
    <name evidence="1" type="ORF">B296_00005741</name>
</gene>